<dbReference type="GO" id="GO:0071949">
    <property type="term" value="F:FAD binding"/>
    <property type="evidence" value="ECO:0007669"/>
    <property type="project" value="InterPro"/>
</dbReference>
<name>A0A5J6MFK7_9PROT</name>
<dbReference type="InterPro" id="IPR036188">
    <property type="entry name" value="FAD/NAD-bd_sf"/>
</dbReference>
<proteinExistence type="predicted"/>
<sequence length="415" mass="45852">MTDNISSIETGCCIVGGGPAGMMLGLMLARAGVEVTVLEKHADFFRDFRGDTIHPSTLELVYELGLLPEFLTRPHEEVRHLNAVIGNATIRVADFTHLPTHCRFVALMPQWEFLNFLAVKAANYPNFRLLMETEAIDLIEESGRVAGVRARTSQGELALRADLVVGADGRHSRMRDRAGLPVERLGSPIDVLWMRLSRRPSDGDEPLGRINGGRILVMLNRDSYWQCALVIRKDGFEAIKKQGLGAVQEAIARGAPYMRDRVGELTSWDDIKLLTVAVDRLTQWHRPGLLFIGDAAHAMSPIGGVGINLAIQDSAAAANILAAALRQGRPTDAQLEAVQRRRMLPTRIIQWLQVTIQNRVIGPVLAKDSQIEAPWQLRLLGRLPLLQRIPARLVGMGIRPEHVRTTALPPVPRAP</sequence>
<dbReference type="Proteomes" id="UP000326202">
    <property type="component" value="Chromosome"/>
</dbReference>
<dbReference type="SUPFAM" id="SSF51905">
    <property type="entry name" value="FAD/NAD(P)-binding domain"/>
    <property type="match status" value="1"/>
</dbReference>
<evidence type="ECO:0000256" key="1">
    <source>
        <dbReference type="ARBA" id="ARBA00023002"/>
    </source>
</evidence>
<dbReference type="KEGG" id="htq:FRZ44_15340"/>
<feature type="domain" description="FAD-binding" evidence="2">
    <location>
        <begin position="10"/>
        <end position="350"/>
    </location>
</feature>
<dbReference type="EMBL" id="CP042906">
    <property type="protein sequence ID" value="QEX16242.1"/>
    <property type="molecule type" value="Genomic_DNA"/>
</dbReference>
<keyword evidence="4" id="KW-1185">Reference proteome</keyword>
<dbReference type="PANTHER" id="PTHR43476">
    <property type="entry name" value="3-(3-HYDROXY-PHENYL)PROPIONATE/3-HYDROXYCINNAMIC ACID HYDROXYLASE"/>
    <property type="match status" value="1"/>
</dbReference>
<evidence type="ECO:0000313" key="3">
    <source>
        <dbReference type="EMBL" id="QEX16242.1"/>
    </source>
</evidence>
<protein>
    <submittedName>
        <fullName evidence="3">Monooxygenase</fullName>
    </submittedName>
</protein>
<keyword evidence="3" id="KW-0503">Monooxygenase</keyword>
<dbReference type="NCBIfam" id="NF004833">
    <property type="entry name" value="PRK06185.1-1"/>
    <property type="match status" value="1"/>
</dbReference>
<gene>
    <name evidence="3" type="ORF">FRZ44_15340</name>
</gene>
<evidence type="ECO:0000259" key="2">
    <source>
        <dbReference type="Pfam" id="PF01494"/>
    </source>
</evidence>
<dbReference type="Gene3D" id="3.50.50.60">
    <property type="entry name" value="FAD/NAD(P)-binding domain"/>
    <property type="match status" value="2"/>
</dbReference>
<dbReference type="Pfam" id="PF01494">
    <property type="entry name" value="FAD_binding_3"/>
    <property type="match status" value="1"/>
</dbReference>
<dbReference type="InterPro" id="IPR002938">
    <property type="entry name" value="FAD-bd"/>
</dbReference>
<dbReference type="PRINTS" id="PR00420">
    <property type="entry name" value="RNGMNOXGNASE"/>
</dbReference>
<dbReference type="GO" id="GO:0004497">
    <property type="term" value="F:monooxygenase activity"/>
    <property type="evidence" value="ECO:0007669"/>
    <property type="project" value="UniProtKB-KW"/>
</dbReference>
<organism evidence="3 4">
    <name type="scientific">Hypericibacter terrae</name>
    <dbReference type="NCBI Taxonomy" id="2602015"/>
    <lineage>
        <taxon>Bacteria</taxon>
        <taxon>Pseudomonadati</taxon>
        <taxon>Pseudomonadota</taxon>
        <taxon>Alphaproteobacteria</taxon>
        <taxon>Rhodospirillales</taxon>
        <taxon>Dongiaceae</taxon>
        <taxon>Hypericibacter</taxon>
    </lineage>
</organism>
<accession>A0A5J6MFK7</accession>
<evidence type="ECO:0000313" key="4">
    <source>
        <dbReference type="Proteomes" id="UP000326202"/>
    </source>
</evidence>
<dbReference type="PANTHER" id="PTHR43476:SF5">
    <property type="entry name" value="FAD-DEPENDENT MONOOXYGENASE"/>
    <property type="match status" value="1"/>
</dbReference>
<reference evidence="3 4" key="1">
    <citation type="submission" date="2019-08" db="EMBL/GenBank/DDBJ databases">
        <title>Hyperibacter terrae gen. nov., sp. nov. and Hyperibacter viscosus sp. nov., two new members in the family Rhodospirillaceae isolated from the rhizosphere of Hypericum perforatum.</title>
        <authorList>
            <person name="Noviana Z."/>
        </authorList>
    </citation>
    <scope>NUCLEOTIDE SEQUENCE [LARGE SCALE GENOMIC DNA]</scope>
    <source>
        <strain evidence="3 4">R5913</strain>
    </source>
</reference>
<dbReference type="NCBIfam" id="NF004834">
    <property type="entry name" value="PRK06185.1-3"/>
    <property type="match status" value="1"/>
</dbReference>
<dbReference type="InterPro" id="IPR050631">
    <property type="entry name" value="PheA/TfdB_FAD_monoxygenase"/>
</dbReference>
<keyword evidence="1" id="KW-0560">Oxidoreductase</keyword>
<dbReference type="AlphaFoldDB" id="A0A5J6MFK7"/>
<dbReference type="RefSeq" id="WP_225308592.1">
    <property type="nucleotide sequence ID" value="NZ_CP042906.1"/>
</dbReference>